<keyword evidence="2" id="KW-0489">Methyltransferase</keyword>
<evidence type="ECO:0000256" key="1">
    <source>
        <dbReference type="ARBA" id="ARBA00010633"/>
    </source>
</evidence>
<proteinExistence type="inferred from homology"/>
<keyword evidence="6" id="KW-1185">Reference proteome</keyword>
<sequence length="285" mass="31578">MRGLQEPVAQGPRAGLRPRQRNQRSRHGFSADPITRRARPEPCPARPSQRHCGCCRERRGALWDPDMDLDDLEEQAAVLQGRPVGGWGLVQLAAGTGFAAYVMWAGVLMPGFRKVPLKLQVPYLPSSAQQVANTMSLLKGRSGKMVDLGSGDGRLVLEAYKQGFQPAVGYELNPWLLGLSKYRAWRAGYYGKVSYQREDLWKVNLSDCYNVTVFLAPSVQPILATKLLAELPDEACVVAGRFPFAAWTPTSIVGEGLNRIWAYDMKSVRQAQQNNPEGAKHKNQS</sequence>
<evidence type="ECO:0000256" key="5">
    <source>
        <dbReference type="SAM" id="MobiDB-lite"/>
    </source>
</evidence>
<dbReference type="STRING" id="38654.A0A1U7R8X0"/>
<dbReference type="InParanoid" id="A0A1U7R8X0"/>
<dbReference type="AlphaFoldDB" id="A0A1U7R8X0"/>
<dbReference type="RefSeq" id="XP_006015626.2">
    <property type="nucleotide sequence ID" value="XM_006015564.3"/>
</dbReference>
<dbReference type="Proteomes" id="UP000189705">
    <property type="component" value="Unplaced"/>
</dbReference>
<evidence type="ECO:0000313" key="6">
    <source>
        <dbReference type="Proteomes" id="UP000189705"/>
    </source>
</evidence>
<dbReference type="GO" id="GO:0005739">
    <property type="term" value="C:mitochondrion"/>
    <property type="evidence" value="ECO:0007669"/>
    <property type="project" value="TreeGrafter"/>
</dbReference>
<dbReference type="GO" id="GO:1905706">
    <property type="term" value="P:regulation of mitochondrial ATP synthesis coupled proton transport"/>
    <property type="evidence" value="ECO:0007669"/>
    <property type="project" value="TreeGrafter"/>
</dbReference>
<feature type="region of interest" description="Disordered" evidence="5">
    <location>
        <begin position="1"/>
        <end position="50"/>
    </location>
</feature>
<dbReference type="SUPFAM" id="SSF53335">
    <property type="entry name" value="S-adenosyl-L-methionine-dependent methyltransferases"/>
    <property type="match status" value="1"/>
</dbReference>
<evidence type="ECO:0000256" key="3">
    <source>
        <dbReference type="ARBA" id="ARBA00022679"/>
    </source>
</evidence>
<evidence type="ECO:0000313" key="7">
    <source>
        <dbReference type="RefSeq" id="XP_006015626.2"/>
    </source>
</evidence>
<organism evidence="6 7">
    <name type="scientific">Alligator sinensis</name>
    <name type="common">Chinese alligator</name>
    <dbReference type="NCBI Taxonomy" id="38654"/>
    <lineage>
        <taxon>Eukaryota</taxon>
        <taxon>Metazoa</taxon>
        <taxon>Chordata</taxon>
        <taxon>Craniata</taxon>
        <taxon>Vertebrata</taxon>
        <taxon>Euteleostomi</taxon>
        <taxon>Archelosauria</taxon>
        <taxon>Archosauria</taxon>
        <taxon>Crocodylia</taxon>
        <taxon>Alligatoridae</taxon>
        <taxon>Alligatorinae</taxon>
        <taxon>Alligator</taxon>
    </lineage>
</organism>
<dbReference type="CTD" id="65990"/>
<dbReference type="InterPro" id="IPR029063">
    <property type="entry name" value="SAM-dependent_MTases_sf"/>
</dbReference>
<dbReference type="PANTHER" id="PTHR13610">
    <property type="entry name" value="METHYLTRANSFERASE DOMAIN-CONTAINING PROTEIN"/>
    <property type="match status" value="1"/>
</dbReference>
<accession>A0A1U7R8X0</accession>
<dbReference type="KEGG" id="asn:102369774"/>
<evidence type="ECO:0000256" key="2">
    <source>
        <dbReference type="ARBA" id="ARBA00022603"/>
    </source>
</evidence>
<keyword evidence="4" id="KW-0949">S-adenosyl-L-methionine</keyword>
<keyword evidence="3" id="KW-0808">Transferase</keyword>
<dbReference type="Gene3D" id="3.40.50.150">
    <property type="entry name" value="Vaccinia Virus protein VP39"/>
    <property type="match status" value="1"/>
</dbReference>
<dbReference type="InterPro" id="IPR026170">
    <property type="entry name" value="FAM173A/B"/>
</dbReference>
<dbReference type="PANTHER" id="PTHR13610:SF5">
    <property type="entry name" value="ADENINE NUCLEOTIDE TRANSLOCASE LYSINE N-METHYLTRANSFERASE"/>
    <property type="match status" value="1"/>
</dbReference>
<comment type="similarity">
    <text evidence="1">Belongs to the ANT/ATPSC lysine N-methyltransferase family.</text>
</comment>
<protein>
    <submittedName>
        <fullName evidence="7">Protein FAM173A isoform X1</fullName>
    </submittedName>
</protein>
<dbReference type="GeneID" id="102369774"/>
<dbReference type="GO" id="GO:0016279">
    <property type="term" value="F:protein-lysine N-methyltransferase activity"/>
    <property type="evidence" value="ECO:0007669"/>
    <property type="project" value="InterPro"/>
</dbReference>
<gene>
    <name evidence="7" type="primary">FAM173A</name>
</gene>
<dbReference type="GO" id="GO:0032259">
    <property type="term" value="P:methylation"/>
    <property type="evidence" value="ECO:0007669"/>
    <property type="project" value="UniProtKB-KW"/>
</dbReference>
<reference evidence="7" key="1">
    <citation type="submission" date="2025-08" db="UniProtKB">
        <authorList>
            <consortium name="RefSeq"/>
        </authorList>
    </citation>
    <scope>IDENTIFICATION</scope>
</reference>
<evidence type="ECO:0000256" key="4">
    <source>
        <dbReference type="ARBA" id="ARBA00022691"/>
    </source>
</evidence>
<feature type="compositionally biased region" description="Basic residues" evidence="5">
    <location>
        <begin position="16"/>
        <end position="27"/>
    </location>
</feature>
<name>A0A1U7R8X0_ALLSI</name>